<reference evidence="2 3" key="1">
    <citation type="submission" date="2016-10" db="EMBL/GenBank/DDBJ databases">
        <authorList>
            <person name="de Groot N.N."/>
        </authorList>
    </citation>
    <scope>NUCLEOTIDE SEQUENCE [LARGE SCALE GENOMIC DNA]</scope>
    <source>
        <strain evidence="2 3">DSM 15345</strain>
    </source>
</reference>
<dbReference type="AlphaFoldDB" id="A0A1H3VPN0"/>
<evidence type="ECO:0000256" key="1">
    <source>
        <dbReference type="SAM" id="MobiDB-lite"/>
    </source>
</evidence>
<dbReference type="PANTHER" id="PTHR33973:SF4">
    <property type="entry name" value="OS07G0153300 PROTEIN"/>
    <property type="match status" value="1"/>
</dbReference>
<accession>A0A1H3VPN0</accession>
<dbReference type="Proteomes" id="UP000198703">
    <property type="component" value="Unassembled WGS sequence"/>
</dbReference>
<dbReference type="PANTHER" id="PTHR33973">
    <property type="entry name" value="OS07G0153300 PROTEIN"/>
    <property type="match status" value="1"/>
</dbReference>
<keyword evidence="3" id="KW-1185">Reference proteome</keyword>
<dbReference type="RefSeq" id="WP_217632072.1">
    <property type="nucleotide sequence ID" value="NZ_FNQM01000001.1"/>
</dbReference>
<feature type="region of interest" description="Disordered" evidence="1">
    <location>
        <begin position="1"/>
        <end position="27"/>
    </location>
</feature>
<evidence type="ECO:0000313" key="2">
    <source>
        <dbReference type="EMBL" id="SDZ76747.1"/>
    </source>
</evidence>
<name>A0A1H3VPN0_9RHOB</name>
<dbReference type="STRING" id="89524.SAMN05444370_101247"/>
<evidence type="ECO:0000313" key="3">
    <source>
        <dbReference type="Proteomes" id="UP000198703"/>
    </source>
</evidence>
<gene>
    <name evidence="2" type="ORF">SAMN05444370_101247</name>
</gene>
<organism evidence="2 3">
    <name type="scientific">Rubrimonas cliftonensis</name>
    <dbReference type="NCBI Taxonomy" id="89524"/>
    <lineage>
        <taxon>Bacteria</taxon>
        <taxon>Pseudomonadati</taxon>
        <taxon>Pseudomonadota</taxon>
        <taxon>Alphaproteobacteria</taxon>
        <taxon>Rhodobacterales</taxon>
        <taxon>Paracoccaceae</taxon>
        <taxon>Rubrimonas</taxon>
    </lineage>
</organism>
<evidence type="ECO:0008006" key="4">
    <source>
        <dbReference type="Google" id="ProtNLM"/>
    </source>
</evidence>
<protein>
    <recommendedName>
        <fullName evidence="4">DUF1365 domain-containing protein</fullName>
    </recommendedName>
</protein>
<dbReference type="InterPro" id="IPR010775">
    <property type="entry name" value="DUF1365"/>
</dbReference>
<dbReference type="EMBL" id="FNQM01000001">
    <property type="protein sequence ID" value="SDZ76747.1"/>
    <property type="molecule type" value="Genomic_DNA"/>
</dbReference>
<sequence>MSAAPPEARSGSGPEAPLDATRDAPPPEAMLYEGEVMHMRLQPFGHQFRYRVATLLIDVDRMEAVASRLRLLSIDRFNLFSVRRRDHGARDGSGLRAWVEARLAEAGRPRPERVLLLAMPRLLGYAFNPLSVLYCYDQDDRLQSVIYEVKNTFGDQHPYVMAAEPDEDGAVRHSRLKEFFVSPFIPMEQTYRFTLRPPGERLSIRIKQADAHGDYLIATQSGRAAPLTDAALARIGLLTPWAALKVIAAIHWQALRLWLKGARFLGHPGDDKIVVRREGSAT</sequence>
<proteinExistence type="predicted"/>
<dbReference type="Pfam" id="PF07103">
    <property type="entry name" value="DUF1365"/>
    <property type="match status" value="1"/>
</dbReference>